<dbReference type="AlphaFoldDB" id="A0A7Z0PEU8"/>
<reference evidence="4 5" key="1">
    <citation type="submission" date="2020-05" db="EMBL/GenBank/DDBJ databases">
        <title>Streptobacillus felis strain LHL191014123.</title>
        <authorList>
            <person name="Fawzy A."/>
            <person name="Rau J."/>
            <person name="Risse K."/>
            <person name="Schauerte N."/>
            <person name="Geiger C."/>
            <person name="Blom J."/>
            <person name="Imirzalioglu C."/>
            <person name="Falgenhauer J."/>
            <person name="Bach A."/>
            <person name="Herden C."/>
            <person name="Eisenberg T."/>
        </authorList>
    </citation>
    <scope>NUCLEOTIDE SEQUENCE [LARGE SCALE GENOMIC DNA]</scope>
    <source>
        <strain evidence="4 5">LHL191014123</strain>
    </source>
</reference>
<sequence>MLINPKFAFEKAMNYNFAIPSTNFIDAMTLCAYLEVAEEEKLPIIISIAESHIQYIDFDDAVLLAKYYINKYNVKAILHLDHGQSFDLIKKAIDSGFNSVMIDASSKPFEENVRITKEIVDYAHERGVFVESEIGHVGSGDLVGLSCSADDDNIYTTVEEALEFAKLTNTDSLAISIGTVHGNYIGEPKINFERLREIREKLSIPLVLHGGSSSGDENLNRCAKEGIDKINIYTDFIVAGQKATSSEVDYHENKKNVKNAIKDKLRHYFKVFETKEV</sequence>
<protein>
    <submittedName>
        <fullName evidence="4">Class II fructose-bisphosphate aldolase</fullName>
    </submittedName>
</protein>
<gene>
    <name evidence="4" type="ORF">HP397_03710</name>
</gene>
<feature type="active site" description="Proton donor" evidence="1">
    <location>
        <position position="81"/>
    </location>
</feature>
<dbReference type="PANTHER" id="PTHR30304">
    <property type="entry name" value="D-TAGATOSE-1,6-BISPHOSPHATE ALDOLASE"/>
    <property type="match status" value="1"/>
</dbReference>
<feature type="binding site" evidence="2">
    <location>
        <begin position="231"/>
        <end position="234"/>
    </location>
    <ligand>
        <name>dihydroxyacetone phosphate</name>
        <dbReference type="ChEBI" id="CHEBI:57642"/>
    </ligand>
</feature>
<dbReference type="CDD" id="cd00947">
    <property type="entry name" value="TBP_aldolase_IIB"/>
    <property type="match status" value="1"/>
</dbReference>
<dbReference type="Proteomes" id="UP000526184">
    <property type="component" value="Unassembled WGS sequence"/>
</dbReference>
<dbReference type="Gene3D" id="3.20.20.70">
    <property type="entry name" value="Aldolase class I"/>
    <property type="match status" value="1"/>
</dbReference>
<proteinExistence type="predicted"/>
<dbReference type="SUPFAM" id="SSF51569">
    <property type="entry name" value="Aldolase"/>
    <property type="match status" value="1"/>
</dbReference>
<dbReference type="PANTHER" id="PTHR30304:SF0">
    <property type="entry name" value="D-TAGATOSE-1,6-BISPHOSPHATE ALDOLASE SUBUNIT GATY-RELATED"/>
    <property type="match status" value="1"/>
</dbReference>
<feature type="binding site" evidence="3">
    <location>
        <position position="181"/>
    </location>
    <ligand>
        <name>Zn(2+)</name>
        <dbReference type="ChEBI" id="CHEBI:29105"/>
        <label>1</label>
        <note>catalytic</note>
    </ligand>
</feature>
<dbReference type="EMBL" id="JABMKT010000016">
    <property type="protein sequence ID" value="NYV27926.1"/>
    <property type="molecule type" value="Genomic_DNA"/>
</dbReference>
<keyword evidence="5" id="KW-1185">Reference proteome</keyword>
<dbReference type="GO" id="GO:0008270">
    <property type="term" value="F:zinc ion binding"/>
    <property type="evidence" value="ECO:0007669"/>
    <property type="project" value="InterPro"/>
</dbReference>
<name>A0A7Z0PEU8_9FUSO</name>
<evidence type="ECO:0000256" key="2">
    <source>
        <dbReference type="PIRSR" id="PIRSR001359-2"/>
    </source>
</evidence>
<keyword evidence="3" id="KW-0479">Metal-binding</keyword>
<keyword evidence="3" id="KW-0862">Zinc</keyword>
<feature type="binding site" evidence="3">
    <location>
        <position position="133"/>
    </location>
    <ligand>
        <name>Zn(2+)</name>
        <dbReference type="ChEBI" id="CHEBI:29105"/>
        <label>2</label>
    </ligand>
</feature>
<accession>A0A7Z0PEU8</accession>
<evidence type="ECO:0000313" key="5">
    <source>
        <dbReference type="Proteomes" id="UP000526184"/>
    </source>
</evidence>
<organism evidence="4 5">
    <name type="scientific">Streptobacillus felis</name>
    <dbReference type="NCBI Taxonomy" id="1384509"/>
    <lineage>
        <taxon>Bacteria</taxon>
        <taxon>Fusobacteriati</taxon>
        <taxon>Fusobacteriota</taxon>
        <taxon>Fusobacteriia</taxon>
        <taxon>Fusobacteriales</taxon>
        <taxon>Leptotrichiaceae</taxon>
        <taxon>Streptobacillus</taxon>
    </lineage>
</organism>
<dbReference type="GO" id="GO:0016832">
    <property type="term" value="F:aldehyde-lyase activity"/>
    <property type="evidence" value="ECO:0007669"/>
    <property type="project" value="InterPro"/>
</dbReference>
<evidence type="ECO:0000256" key="3">
    <source>
        <dbReference type="PIRSR" id="PIRSR001359-3"/>
    </source>
</evidence>
<feature type="binding site" evidence="2">
    <location>
        <position position="182"/>
    </location>
    <ligand>
        <name>dihydroxyacetone phosphate</name>
        <dbReference type="ChEBI" id="CHEBI:57642"/>
    </ligand>
</feature>
<feature type="binding site" evidence="2">
    <location>
        <begin position="210"/>
        <end position="212"/>
    </location>
    <ligand>
        <name>dihydroxyacetone phosphate</name>
        <dbReference type="ChEBI" id="CHEBI:57642"/>
    </ligand>
</feature>
<comment type="cofactor">
    <cofactor evidence="3">
        <name>Zn(2+)</name>
        <dbReference type="ChEBI" id="CHEBI:29105"/>
    </cofactor>
    <text evidence="3">Binds 2 Zn(2+) ions per subunit. One is catalytic and the other provides a structural contribution.</text>
</comment>
<feature type="binding site" evidence="3">
    <location>
        <position position="103"/>
    </location>
    <ligand>
        <name>Zn(2+)</name>
        <dbReference type="ChEBI" id="CHEBI:29105"/>
        <label>2</label>
    </ligand>
</feature>
<dbReference type="NCBIfam" id="TIGR00167">
    <property type="entry name" value="cbbA"/>
    <property type="match status" value="1"/>
</dbReference>
<feature type="binding site" evidence="3">
    <location>
        <position position="209"/>
    </location>
    <ligand>
        <name>Zn(2+)</name>
        <dbReference type="ChEBI" id="CHEBI:29105"/>
        <label>1</label>
        <note>catalytic</note>
    </ligand>
</feature>
<evidence type="ECO:0000256" key="1">
    <source>
        <dbReference type="PIRSR" id="PIRSR001359-1"/>
    </source>
</evidence>
<dbReference type="GO" id="GO:0005975">
    <property type="term" value="P:carbohydrate metabolic process"/>
    <property type="evidence" value="ECO:0007669"/>
    <property type="project" value="InterPro"/>
</dbReference>
<dbReference type="PIRSF" id="PIRSF001359">
    <property type="entry name" value="F_bP_aldolase_II"/>
    <property type="match status" value="1"/>
</dbReference>
<dbReference type="Pfam" id="PF01116">
    <property type="entry name" value="F_bP_aldolase"/>
    <property type="match status" value="1"/>
</dbReference>
<evidence type="ECO:0000313" key="4">
    <source>
        <dbReference type="EMBL" id="NYV27926.1"/>
    </source>
</evidence>
<dbReference type="InterPro" id="IPR050246">
    <property type="entry name" value="Class_II_FBP_aldolase"/>
</dbReference>
<dbReference type="InterPro" id="IPR000771">
    <property type="entry name" value="FBA_II"/>
</dbReference>
<dbReference type="InterPro" id="IPR013785">
    <property type="entry name" value="Aldolase_TIM"/>
</dbReference>
<feature type="binding site" evidence="3">
    <location>
        <position position="82"/>
    </location>
    <ligand>
        <name>Zn(2+)</name>
        <dbReference type="ChEBI" id="CHEBI:29105"/>
        <label>1</label>
        <note>catalytic</note>
    </ligand>
</feature>
<comment type="caution">
    <text evidence="4">The sequence shown here is derived from an EMBL/GenBank/DDBJ whole genome shotgun (WGS) entry which is preliminary data.</text>
</comment>